<keyword evidence="2" id="KW-1185">Reference proteome</keyword>
<gene>
    <name evidence="1" type="ORF">AVL57_00800</name>
</gene>
<sequence length="410" mass="46242">MRVIKHHTIDQSPTEVRTLSEGESRTLFEKSKSQQELLASLYGLWIECDCRSPVTIKRLQASGHYYIARVAGRTEHHNHCRFYSLLNDKPDNGELRVKGSLNSFSFSMQVPTPTDKDVTQSLERSNKVARSDKLYCLVASLIESAHVNQISLAKAPSYKREVIQISDAAKLYTLGNRVLKEYLFFGFGKYKQAVETLKSRADSWIGKHKAQAIILGHIDGVSRENDRWVLHVKEGWDKKLGKKTMLTRLNGMFSLTKGPLLCAAVITELGKDKETGKPFYGITRCFISPVVSQNGFMLVDSDLERVAAKVAIGCILKKQNSETTLIKPLTPNFIEGVAVLPDFLVKNNGATNVIEVMGKWDDELYQERKARTVPLMESLYGKVQTVGKSTSKNKDAFYKECLQLFNHFIE</sequence>
<evidence type="ECO:0008006" key="3">
    <source>
        <dbReference type="Google" id="ProtNLM"/>
    </source>
</evidence>
<dbReference type="EMBL" id="CP013927">
    <property type="protein sequence ID" value="AMJ76712.1"/>
    <property type="molecule type" value="Genomic_DNA"/>
</dbReference>
<proteinExistence type="predicted"/>
<geneLocation type="plasmid" evidence="1 2">
    <name>pASTE61-200</name>
</geneLocation>
<keyword evidence="1" id="KW-0614">Plasmid</keyword>
<reference evidence="1 2" key="1">
    <citation type="submission" date="2015-12" db="EMBL/GenBank/DDBJ databases">
        <title>Intraspecies pangenome expansion in the marine bacterium Alteromonas.</title>
        <authorList>
            <person name="Lopez-Perez M."/>
            <person name="Rodriguez-Valera F."/>
        </authorList>
    </citation>
    <scope>NUCLEOTIDE SEQUENCE [LARGE SCALE GENOMIC DNA]</scope>
    <source>
        <strain evidence="1 2">LMG 21861</strain>
        <plasmid evidence="1 2">pASTE61-200</plasmid>
    </source>
</reference>
<accession>A0ABN4LTW0</accession>
<name>A0ABN4LTW0_9ALTE</name>
<organism evidence="1 2">
    <name type="scientific">Alteromonas stellipolaris</name>
    <dbReference type="NCBI Taxonomy" id="233316"/>
    <lineage>
        <taxon>Bacteria</taxon>
        <taxon>Pseudomonadati</taxon>
        <taxon>Pseudomonadota</taxon>
        <taxon>Gammaproteobacteria</taxon>
        <taxon>Alteromonadales</taxon>
        <taxon>Alteromonadaceae</taxon>
        <taxon>Alteromonas/Salinimonas group</taxon>
        <taxon>Alteromonas</taxon>
    </lineage>
</organism>
<dbReference type="Proteomes" id="UP000056750">
    <property type="component" value="Plasmid pASTE61-200"/>
</dbReference>
<protein>
    <recommendedName>
        <fullName evidence="3">DUF1173 family protein</fullName>
    </recommendedName>
</protein>
<evidence type="ECO:0000313" key="2">
    <source>
        <dbReference type="Proteomes" id="UP000056750"/>
    </source>
</evidence>
<evidence type="ECO:0000313" key="1">
    <source>
        <dbReference type="EMBL" id="AMJ76712.1"/>
    </source>
</evidence>
<dbReference type="RefSeq" id="WP_061093751.1">
    <property type="nucleotide sequence ID" value="NZ_CP013927.1"/>
</dbReference>